<gene>
    <name evidence="3" type="ORF">GCM10018781_74810</name>
</gene>
<feature type="region of interest" description="Disordered" evidence="1">
    <location>
        <begin position="573"/>
        <end position="592"/>
    </location>
</feature>
<evidence type="ECO:0000313" key="4">
    <source>
        <dbReference type="Proteomes" id="UP000617734"/>
    </source>
</evidence>
<comment type="caution">
    <text evidence="3">The sequence shown here is derived from an EMBL/GenBank/DDBJ whole genome shotgun (WGS) entry which is preliminary data.</text>
</comment>
<feature type="signal peptide" evidence="2">
    <location>
        <begin position="1"/>
        <end position="32"/>
    </location>
</feature>
<feature type="region of interest" description="Disordered" evidence="1">
    <location>
        <begin position="249"/>
        <end position="339"/>
    </location>
</feature>
<dbReference type="GeneID" id="95357709"/>
<sequence length="592" mass="57925">MGEAVVRRRAWRPAAITTTVLLAGLLPAAASSADVRPGRPDLGYTCGSDRGPVEVRAVLGQEYPAAGVAGEPLRPGALTAEVTLDRAALAALLPPGTTAVAGAGRLTAHVRQGASAADADWSGLAAAGAPLVGEGALVLAFTGAVAPVTVSAPGDVTFTAGDLDLTLGAAGSGSAAGPAPASGAASAVTSGPAAAPPAGPAPGSPTPAPTPASTPGPTPAPTAGEPAPVSLHCVQKPGQRAELGTVPVTAAARPGPGGSGSPGPSGPAPSGGSASPSATGPADGASSPSGAPTSAGASALVAPRAQEPAPGGTITVGGPVHSGVSGCPAAPQGELDPRRLPKVPEGAIVLPMPGADPFEPVPACAFAVGYANVGKLGGAALINDPARDPAMIRVDMHKRIVMLWTDDGSPGYVEVDGIGELELPPAEATFLTFGFMPTTARMKLTPLTPLTLTVIGNSDWDQPVITTASGYQNLTLYDVRVNGTPLDVGPDCRTAAPVDLTLVGRQDSGISTDDGRPDYTVQTGGPLSSDHLVIPPFTGCGSGGEDLSPLFTAAVSGAGNSLNFIQGALCTPTSDEPNGCTPEIEMPAPPHR</sequence>
<evidence type="ECO:0000256" key="1">
    <source>
        <dbReference type="SAM" id="MobiDB-lite"/>
    </source>
</evidence>
<name>A0A918YUV5_9ACTN</name>
<dbReference type="RefSeq" id="WP_190215376.1">
    <property type="nucleotide sequence ID" value="NZ_BNBO01000077.1"/>
</dbReference>
<dbReference type="EMBL" id="BNBO01000077">
    <property type="protein sequence ID" value="GHE24565.1"/>
    <property type="molecule type" value="Genomic_DNA"/>
</dbReference>
<organism evidence="3 4">
    <name type="scientific">Kitasatospora indigofera</name>
    <dbReference type="NCBI Taxonomy" id="67307"/>
    <lineage>
        <taxon>Bacteria</taxon>
        <taxon>Bacillati</taxon>
        <taxon>Actinomycetota</taxon>
        <taxon>Actinomycetes</taxon>
        <taxon>Kitasatosporales</taxon>
        <taxon>Streptomycetaceae</taxon>
        <taxon>Kitasatospora</taxon>
    </lineage>
</organism>
<keyword evidence="4" id="KW-1185">Reference proteome</keyword>
<accession>A0A918YUV5</accession>
<feature type="compositionally biased region" description="Pro residues" evidence="1">
    <location>
        <begin position="194"/>
        <end position="220"/>
    </location>
</feature>
<feature type="compositionally biased region" description="Low complexity" evidence="1">
    <location>
        <begin position="171"/>
        <end position="193"/>
    </location>
</feature>
<feature type="compositionally biased region" description="Low complexity" evidence="1">
    <location>
        <begin position="268"/>
        <end position="299"/>
    </location>
</feature>
<feature type="chain" id="PRO_5038657914" description="Secreted protein" evidence="2">
    <location>
        <begin position="33"/>
        <end position="592"/>
    </location>
</feature>
<reference evidence="3" key="2">
    <citation type="submission" date="2020-09" db="EMBL/GenBank/DDBJ databases">
        <authorList>
            <person name="Sun Q."/>
            <person name="Ohkuma M."/>
        </authorList>
    </citation>
    <scope>NUCLEOTIDE SEQUENCE</scope>
    <source>
        <strain evidence="3">JCM 4646</strain>
    </source>
</reference>
<proteinExistence type="predicted"/>
<evidence type="ECO:0000256" key="2">
    <source>
        <dbReference type="SAM" id="SignalP"/>
    </source>
</evidence>
<dbReference type="AlphaFoldDB" id="A0A918YUV5"/>
<reference evidence="3" key="1">
    <citation type="journal article" date="2014" name="Int. J. Syst. Evol. Microbiol.">
        <title>Complete genome sequence of Corynebacterium casei LMG S-19264T (=DSM 44701T), isolated from a smear-ripened cheese.</title>
        <authorList>
            <consortium name="US DOE Joint Genome Institute (JGI-PGF)"/>
            <person name="Walter F."/>
            <person name="Albersmeier A."/>
            <person name="Kalinowski J."/>
            <person name="Ruckert C."/>
        </authorList>
    </citation>
    <scope>NUCLEOTIDE SEQUENCE</scope>
    <source>
        <strain evidence="3">JCM 4646</strain>
    </source>
</reference>
<evidence type="ECO:0000313" key="3">
    <source>
        <dbReference type="EMBL" id="GHE24565.1"/>
    </source>
</evidence>
<dbReference type="Proteomes" id="UP000617734">
    <property type="component" value="Unassembled WGS sequence"/>
</dbReference>
<feature type="region of interest" description="Disordered" evidence="1">
    <location>
        <begin position="171"/>
        <end position="230"/>
    </location>
</feature>
<evidence type="ECO:0008006" key="5">
    <source>
        <dbReference type="Google" id="ProtNLM"/>
    </source>
</evidence>
<keyword evidence="2" id="KW-0732">Signal</keyword>
<protein>
    <recommendedName>
        <fullName evidence="5">Secreted protein</fullName>
    </recommendedName>
</protein>